<keyword evidence="1" id="KW-0812">Transmembrane</keyword>
<sequence>MYDKYEVLGLFLGSVTGFLLAKVYQIWAILYWMEGMALAGKDGYWETEIWVFSIENPNLFLFIVVALFATAGNLIQKKYFRQKEKSDRNTAPYRNCARKPIPSLPGFSRGMNGACVAKHIAA</sequence>
<evidence type="ECO:0000313" key="2">
    <source>
        <dbReference type="EMBL" id="SFO03748.1"/>
    </source>
</evidence>
<feature type="transmembrane region" description="Helical" evidence="1">
    <location>
        <begin position="7"/>
        <end position="33"/>
    </location>
</feature>
<dbReference type="OrthoDB" id="2610072at2"/>
<evidence type="ECO:0000313" key="3">
    <source>
        <dbReference type="Proteomes" id="UP000181899"/>
    </source>
</evidence>
<dbReference type="EMBL" id="FOVK01000011">
    <property type="protein sequence ID" value="SFO03748.1"/>
    <property type="molecule type" value="Genomic_DNA"/>
</dbReference>
<keyword evidence="1" id="KW-0472">Membrane</keyword>
<proteinExistence type="predicted"/>
<dbReference type="AlphaFoldDB" id="A0A1I5DWW9"/>
<reference evidence="2 3" key="1">
    <citation type="submission" date="2016-10" db="EMBL/GenBank/DDBJ databases">
        <authorList>
            <person name="de Groot N.N."/>
        </authorList>
    </citation>
    <scope>NUCLEOTIDE SEQUENCE [LARGE SCALE GENOMIC DNA]</scope>
    <source>
        <strain evidence="2 3">ML2</strain>
    </source>
</reference>
<name>A0A1I5DWW9_9CLOT</name>
<accession>A0A1I5DWW9</accession>
<dbReference type="RefSeq" id="WP_074912685.1">
    <property type="nucleotide sequence ID" value="NZ_FOVK01000011.1"/>
</dbReference>
<dbReference type="Proteomes" id="UP000181899">
    <property type="component" value="Unassembled WGS sequence"/>
</dbReference>
<keyword evidence="3" id="KW-1185">Reference proteome</keyword>
<gene>
    <name evidence="2" type="ORF">SAMN04488695_11165</name>
</gene>
<keyword evidence="1" id="KW-1133">Transmembrane helix</keyword>
<evidence type="ECO:0000256" key="1">
    <source>
        <dbReference type="SAM" id="Phobius"/>
    </source>
</evidence>
<feature type="transmembrane region" description="Helical" evidence="1">
    <location>
        <begin position="59"/>
        <end position="75"/>
    </location>
</feature>
<organism evidence="2 3">
    <name type="scientific">Proteiniclasticum ruminis</name>
    <dbReference type="NCBI Taxonomy" id="398199"/>
    <lineage>
        <taxon>Bacteria</taxon>
        <taxon>Bacillati</taxon>
        <taxon>Bacillota</taxon>
        <taxon>Clostridia</taxon>
        <taxon>Eubacteriales</taxon>
        <taxon>Clostridiaceae</taxon>
        <taxon>Proteiniclasticum</taxon>
    </lineage>
</organism>
<protein>
    <submittedName>
        <fullName evidence="2">Uncharacterized protein</fullName>
    </submittedName>
</protein>